<name>A0A327JFP0_9HYPH</name>
<evidence type="ECO:0000256" key="2">
    <source>
        <dbReference type="HAMAP-Rule" id="MF_00055"/>
    </source>
</evidence>
<dbReference type="PANTHER" id="PTHR11060:SF0">
    <property type="entry name" value="PROTEIN MEMO1"/>
    <property type="match status" value="1"/>
</dbReference>
<accession>A0A327JFP0</accession>
<dbReference type="Gene3D" id="3.40.830.10">
    <property type="entry name" value="LigB-like"/>
    <property type="match status" value="1"/>
</dbReference>
<dbReference type="NCBIfam" id="TIGR00296">
    <property type="entry name" value="TIGR00296 family protein"/>
    <property type="match status" value="1"/>
</dbReference>
<keyword evidence="5" id="KW-1185">Reference proteome</keyword>
<dbReference type="SUPFAM" id="SSF143447">
    <property type="entry name" value="AMMECR1-like"/>
    <property type="match status" value="1"/>
</dbReference>
<dbReference type="AlphaFoldDB" id="A0A327JFP0"/>
<dbReference type="NCBIfam" id="TIGR04336">
    <property type="entry name" value="AmmeMemoSam_B"/>
    <property type="match status" value="1"/>
</dbReference>
<sequence length="488" mass="52320">MAPLTGRLHLYCNLRMPHRASANVMTDGSTMRNVHPPQVAGMFYPGDAKTLDAMLDDCFADARTADIGAPKVLVVPHAGYAYSGAIAASAYRLLKRRADAISRVVLVGPAHRYPVHGVATTSAESWHTPLGDVPVDLEAVSALARMPELSINDSAFRGEHSLEVQLPFLQETLGDFSLVPLLAGDIRPERLADALSYVWGGKETLIVVSSDLSHFHDYDTAKKLDGATVEKIETLAGIDLDGGEACGCRGISAALIEARRRDLRVTALDVRNSGDTAGDRNRVVGYAAFAMEDAATAELSKPDRETLVTAASSALAEAVATGRMPEARLPADLSPPLRAKRATFVTLHLDGALRGCIGNILPQRPLYADVMESAYKAGFADRRFPPLTAAELPRLTVDISILSWPRPVTFADEADLLAKLRPGIDGLIIEAGPHRGLFLPAVWTSLPAPRDFLFHLKDKAGIGDAPLPHDSVVRRFVTESFGGAFVAS</sequence>
<evidence type="ECO:0000259" key="3">
    <source>
        <dbReference type="PROSITE" id="PS51112"/>
    </source>
</evidence>
<dbReference type="EMBL" id="NPEV01000055">
    <property type="protein sequence ID" value="RAI25129.1"/>
    <property type="molecule type" value="Genomic_DNA"/>
</dbReference>
<dbReference type="OrthoDB" id="9782820at2"/>
<dbReference type="Gene3D" id="3.30.700.20">
    <property type="entry name" value="Hypothetical protein ph0010, domain 1"/>
    <property type="match status" value="1"/>
</dbReference>
<comment type="similarity">
    <text evidence="1 2">Belongs to the MEMO1 family.</text>
</comment>
<dbReference type="CDD" id="cd07361">
    <property type="entry name" value="MEMO_like"/>
    <property type="match status" value="1"/>
</dbReference>
<proteinExistence type="inferred from homology"/>
<dbReference type="InterPro" id="IPR002737">
    <property type="entry name" value="MEMO1_fam"/>
</dbReference>
<protein>
    <recommendedName>
        <fullName evidence="2">MEMO1 family protein CH339_19515</fullName>
    </recommendedName>
</protein>
<feature type="domain" description="AMMECR1" evidence="3">
    <location>
        <begin position="302"/>
        <end position="488"/>
    </location>
</feature>
<dbReference type="InterPro" id="IPR027623">
    <property type="entry name" value="AmmeMemoSam_A"/>
</dbReference>
<organism evidence="4 5">
    <name type="scientific">Rhodobium orientis</name>
    <dbReference type="NCBI Taxonomy" id="34017"/>
    <lineage>
        <taxon>Bacteria</taxon>
        <taxon>Pseudomonadati</taxon>
        <taxon>Pseudomonadota</taxon>
        <taxon>Alphaproteobacteria</taxon>
        <taxon>Hyphomicrobiales</taxon>
        <taxon>Rhodobiaceae</taxon>
        <taxon>Rhodobium</taxon>
    </lineage>
</organism>
<dbReference type="HAMAP" id="MF_00055">
    <property type="entry name" value="MEMO1"/>
    <property type="match status" value="1"/>
</dbReference>
<reference evidence="4 5" key="1">
    <citation type="submission" date="2017-07" db="EMBL/GenBank/DDBJ databases">
        <title>Draft Genome Sequences of Select Purple Nonsulfur Bacteria.</title>
        <authorList>
            <person name="Lasarre B."/>
            <person name="Mckinlay J.B."/>
        </authorList>
    </citation>
    <scope>NUCLEOTIDE SEQUENCE [LARGE SCALE GENOMIC DNA]</scope>
    <source>
        <strain evidence="4 5">DSM 11290</strain>
    </source>
</reference>
<evidence type="ECO:0000313" key="5">
    <source>
        <dbReference type="Proteomes" id="UP000249299"/>
    </source>
</evidence>
<evidence type="ECO:0000313" key="4">
    <source>
        <dbReference type="EMBL" id="RAI25129.1"/>
    </source>
</evidence>
<dbReference type="NCBIfam" id="TIGR04335">
    <property type="entry name" value="AmmeMemoSam_A"/>
    <property type="match status" value="1"/>
</dbReference>
<comment type="caution">
    <text evidence="4">The sequence shown here is derived from an EMBL/GenBank/DDBJ whole genome shotgun (WGS) entry which is preliminary data.</text>
</comment>
<dbReference type="InterPro" id="IPR036071">
    <property type="entry name" value="AMMECR1_dom_sf"/>
</dbReference>
<dbReference type="Gene3D" id="3.30.1490.150">
    <property type="entry name" value="Hypothetical protein ph0010, domain 2"/>
    <property type="match status" value="1"/>
</dbReference>
<dbReference type="Proteomes" id="UP000249299">
    <property type="component" value="Unassembled WGS sequence"/>
</dbReference>
<evidence type="ECO:0000256" key="1">
    <source>
        <dbReference type="ARBA" id="ARBA00006315"/>
    </source>
</evidence>
<gene>
    <name evidence="4" type="ORF">CH339_19515</name>
</gene>
<dbReference type="InterPro" id="IPR027485">
    <property type="entry name" value="AMMECR1_N"/>
</dbReference>
<dbReference type="PROSITE" id="PS51112">
    <property type="entry name" value="AMMECR1"/>
    <property type="match status" value="1"/>
</dbReference>
<dbReference type="InterPro" id="IPR023473">
    <property type="entry name" value="AMMECR1"/>
</dbReference>
<dbReference type="Pfam" id="PF01871">
    <property type="entry name" value="AMMECR1"/>
    <property type="match status" value="1"/>
</dbReference>
<dbReference type="PANTHER" id="PTHR11060">
    <property type="entry name" value="PROTEIN MEMO1"/>
    <property type="match status" value="1"/>
</dbReference>
<dbReference type="InterPro" id="IPR002733">
    <property type="entry name" value="AMMECR1_domain"/>
</dbReference>
<dbReference type="Pfam" id="PF01875">
    <property type="entry name" value="Memo"/>
    <property type="match status" value="1"/>
</dbReference>